<evidence type="ECO:0000256" key="1">
    <source>
        <dbReference type="SAM" id="Phobius"/>
    </source>
</evidence>
<feature type="transmembrane region" description="Helical" evidence="1">
    <location>
        <begin position="193"/>
        <end position="212"/>
    </location>
</feature>
<feature type="transmembrane region" description="Helical" evidence="1">
    <location>
        <begin position="102"/>
        <end position="124"/>
    </location>
</feature>
<feature type="transmembrane region" description="Helical" evidence="1">
    <location>
        <begin position="169"/>
        <end position="187"/>
    </location>
</feature>
<dbReference type="EMBL" id="SWCJ01000006">
    <property type="protein sequence ID" value="TKB54939.1"/>
    <property type="molecule type" value="Genomic_DNA"/>
</dbReference>
<reference evidence="2 3" key="1">
    <citation type="submission" date="2019-04" db="EMBL/GenBank/DDBJ databases">
        <authorList>
            <person name="Hwang J.C."/>
        </authorList>
    </citation>
    <scope>NUCLEOTIDE SEQUENCE [LARGE SCALE GENOMIC DNA]</scope>
    <source>
        <strain evidence="2 3">IMCC35002</strain>
    </source>
</reference>
<dbReference type="Proteomes" id="UP000305675">
    <property type="component" value="Unassembled WGS sequence"/>
</dbReference>
<keyword evidence="1" id="KW-1133">Transmembrane helix</keyword>
<gene>
    <name evidence="2" type="ORF">FCL42_10245</name>
</gene>
<feature type="transmembrane region" description="Helical" evidence="1">
    <location>
        <begin position="45"/>
        <end position="65"/>
    </location>
</feature>
<feature type="transmembrane region" description="Helical" evidence="1">
    <location>
        <begin position="130"/>
        <end position="148"/>
    </location>
</feature>
<evidence type="ECO:0008006" key="4">
    <source>
        <dbReference type="Google" id="ProtNLM"/>
    </source>
</evidence>
<accession>A0A4U1BMQ1</accession>
<protein>
    <recommendedName>
        <fullName evidence="4">PQ loop repeat-containing protein</fullName>
    </recommendedName>
</protein>
<keyword evidence="3" id="KW-1185">Reference proteome</keyword>
<dbReference type="RefSeq" id="WP_136863325.1">
    <property type="nucleotide sequence ID" value="NZ_SWCJ01000006.1"/>
</dbReference>
<dbReference type="OrthoDB" id="8701531at2"/>
<evidence type="ECO:0000313" key="2">
    <source>
        <dbReference type="EMBL" id="TKB54939.1"/>
    </source>
</evidence>
<keyword evidence="1" id="KW-0472">Membrane</keyword>
<feature type="transmembrane region" description="Helical" evidence="1">
    <location>
        <begin position="6"/>
        <end position="24"/>
    </location>
</feature>
<name>A0A4U1BMQ1_9GAMM</name>
<organism evidence="2 3">
    <name type="scientific">Ferrimonas aestuarii</name>
    <dbReference type="NCBI Taxonomy" id="2569539"/>
    <lineage>
        <taxon>Bacteria</taxon>
        <taxon>Pseudomonadati</taxon>
        <taxon>Pseudomonadota</taxon>
        <taxon>Gammaproteobacteria</taxon>
        <taxon>Alteromonadales</taxon>
        <taxon>Ferrimonadaceae</taxon>
        <taxon>Ferrimonas</taxon>
    </lineage>
</organism>
<proteinExistence type="predicted"/>
<feature type="transmembrane region" description="Helical" evidence="1">
    <location>
        <begin position="71"/>
        <end position="90"/>
    </location>
</feature>
<comment type="caution">
    <text evidence="2">The sequence shown here is derived from an EMBL/GenBank/DDBJ whole genome shotgun (WGS) entry which is preliminary data.</text>
</comment>
<evidence type="ECO:0000313" key="3">
    <source>
        <dbReference type="Proteomes" id="UP000305675"/>
    </source>
</evidence>
<sequence>MTLLDLAGSLHSLLTLVSLVGVWAQLRTIYQRRAQGQEGSQLLSLNQFSVGFFGYWSFFVYGFSLSPANHYLIWPRLTAALLMVAIIFNIHRDRRTSASLTMTIMTVACTLASLGAFAFGGAYIEDGGRWIATGLLLTISALLAQGYWHQIKQVIRHKQVGAINPRMSQLILAMDASTLLLVFAMGWQQGWPLAILASTSALTKIVLLRYYYRYSTAPSPTEKNGIHP</sequence>
<dbReference type="Gene3D" id="1.20.1280.290">
    <property type="match status" value="1"/>
</dbReference>
<dbReference type="AlphaFoldDB" id="A0A4U1BMQ1"/>
<keyword evidence="1" id="KW-0812">Transmembrane</keyword>